<sequence>MRKRGRSLVLLPTSPRSAAAPGTSSLADTASSLLHESHRVVDDAKSPRDGTEHVPQRTKRGGAAEVPLSSSSRATHNEGQPQPGTKRGRTEASDGAAGGPHRRHHRAEAGGGDVVAPGSSTSTAPAQTSRTLEYDVESPPHLGPLVRRGQHAEASPPSLLSVAPTPARRTRVLLTSTPLFIRQERAGVPTTAAAVSSGGGGGASASASMALLSTPLRLVRAARGLLSPAGASLRRRLASSSSGHPPAPTRERESRGGSRSLIPPSPWGRISSIAPANASLLSYPEDDRSDVSRRTASTVHGSSGAQAAASVSGSRRSSASGRGLLRGGGGGVEEPQPHRPTIQLDSVVLDDPGDEVTVSLSRCSSPAVVAVEEATTLGRSQMHGRPHIGGGGGRMGDRAALHGPCDVRFAQVSALSECLADIVSSSRSTAQSSLTSAAAGGAAALSSSATQSRLSSAGQSGTGEAGEEEEAESRWRALRRSATLMEPDVSPILLDAEELAIRRRLERRRALGPAGGRDERHTSTGVPTQRREDGEQQRGGQRRPPHTHTGTGNVMLLSVAPVPPPAVSTGGERLRGGEYARGAVPQRAASAAATGACPPPTRHRVELFGASSSPSPSPWRRSVARLCRHIVASVSLLLCVWGVAAVVLPLLALQPPFTPFTASAGNAAAAAELEFVHTHVNPIADLQALYQIAPASLDADAVARLHRRTLSEGVERLERATQHLAPNDRSPPSRRLFHYRAMIRAYLVLSRNCELYARSRDASRWRRYVGYPLADVQRYGVRRFGSFVSQPSMELHHAMVWRDRLYTTVACSAQSEALACPSTLYVEEAMARDAAQFAYTDVNEAHESTQRRRQLLEWRTRLHRDWSSEVYLETLLGYVRSGVQGLTRHYNT</sequence>
<organism evidence="2 3">
    <name type="scientific">Novymonas esmeraldas</name>
    <dbReference type="NCBI Taxonomy" id="1808958"/>
    <lineage>
        <taxon>Eukaryota</taxon>
        <taxon>Discoba</taxon>
        <taxon>Euglenozoa</taxon>
        <taxon>Kinetoplastea</taxon>
        <taxon>Metakinetoplastina</taxon>
        <taxon>Trypanosomatida</taxon>
        <taxon>Trypanosomatidae</taxon>
        <taxon>Novymonas</taxon>
    </lineage>
</organism>
<dbReference type="AlphaFoldDB" id="A0AAW0F2M8"/>
<feature type="compositionally biased region" description="Low complexity" evidence="1">
    <location>
        <begin position="233"/>
        <end position="243"/>
    </location>
</feature>
<keyword evidence="3" id="KW-1185">Reference proteome</keyword>
<protein>
    <submittedName>
        <fullName evidence="2">Uncharacterized protein</fullName>
    </submittedName>
</protein>
<name>A0AAW0F2M8_9TRYP</name>
<dbReference type="Proteomes" id="UP001430356">
    <property type="component" value="Unassembled WGS sequence"/>
</dbReference>
<feature type="compositionally biased region" description="Low complexity" evidence="1">
    <location>
        <begin position="23"/>
        <end position="34"/>
    </location>
</feature>
<comment type="caution">
    <text evidence="2">The sequence shown here is derived from an EMBL/GenBank/DDBJ whole genome shotgun (WGS) entry which is preliminary data.</text>
</comment>
<feature type="compositionally biased region" description="Basic and acidic residues" evidence="1">
    <location>
        <begin position="35"/>
        <end position="55"/>
    </location>
</feature>
<feature type="compositionally biased region" description="Polar residues" evidence="1">
    <location>
        <begin position="68"/>
        <end position="83"/>
    </location>
</feature>
<reference evidence="2 3" key="1">
    <citation type="journal article" date="2021" name="MBio">
        <title>A New Model Trypanosomatid, Novymonas esmeraldas: Genomic Perception of Its 'Candidatus Pandoraea novymonadis' Endosymbiont.</title>
        <authorList>
            <person name="Zakharova A."/>
            <person name="Saura A."/>
            <person name="Butenko A."/>
            <person name="Podesvova L."/>
            <person name="Warmusova S."/>
            <person name="Kostygov A.Y."/>
            <person name="Nenarokova A."/>
            <person name="Lukes J."/>
            <person name="Opperdoes F.R."/>
            <person name="Yurchenko V."/>
        </authorList>
    </citation>
    <scope>NUCLEOTIDE SEQUENCE [LARGE SCALE GENOMIC DNA]</scope>
    <source>
        <strain evidence="2 3">E262AT.01</strain>
    </source>
</reference>
<feature type="compositionally biased region" description="Polar residues" evidence="1">
    <location>
        <begin position="118"/>
        <end position="131"/>
    </location>
</feature>
<gene>
    <name evidence="2" type="ORF">NESM_000037500</name>
</gene>
<proteinExistence type="predicted"/>
<feature type="region of interest" description="Disordered" evidence="1">
    <location>
        <begin position="1"/>
        <end position="164"/>
    </location>
</feature>
<feature type="region of interest" description="Disordered" evidence="1">
    <location>
        <begin position="282"/>
        <end position="343"/>
    </location>
</feature>
<evidence type="ECO:0000256" key="1">
    <source>
        <dbReference type="SAM" id="MobiDB-lite"/>
    </source>
</evidence>
<feature type="compositionally biased region" description="Low complexity" evidence="1">
    <location>
        <begin position="301"/>
        <end position="323"/>
    </location>
</feature>
<evidence type="ECO:0000313" key="3">
    <source>
        <dbReference type="Proteomes" id="UP001430356"/>
    </source>
</evidence>
<feature type="region of interest" description="Disordered" evidence="1">
    <location>
        <begin position="233"/>
        <end position="268"/>
    </location>
</feature>
<dbReference type="EMBL" id="JAECZO010000002">
    <property type="protein sequence ID" value="KAK7199896.1"/>
    <property type="molecule type" value="Genomic_DNA"/>
</dbReference>
<feature type="compositionally biased region" description="Low complexity" evidence="1">
    <location>
        <begin position="448"/>
        <end position="459"/>
    </location>
</feature>
<evidence type="ECO:0000313" key="2">
    <source>
        <dbReference type="EMBL" id="KAK7199896.1"/>
    </source>
</evidence>
<feature type="region of interest" description="Disordered" evidence="1">
    <location>
        <begin position="510"/>
        <end position="557"/>
    </location>
</feature>
<accession>A0AAW0F2M8</accession>
<feature type="region of interest" description="Disordered" evidence="1">
    <location>
        <begin position="448"/>
        <end position="474"/>
    </location>
</feature>